<evidence type="ECO:0000256" key="9">
    <source>
        <dbReference type="ARBA" id="ARBA00023157"/>
    </source>
</evidence>
<evidence type="ECO:0000313" key="18">
    <source>
        <dbReference type="Proteomes" id="UP000694388"/>
    </source>
</evidence>
<dbReference type="FunFam" id="2.60.40.10:FF:000028">
    <property type="entry name" value="Neuronal cell adhesion molecule"/>
    <property type="match status" value="1"/>
</dbReference>
<dbReference type="Pfam" id="PF13927">
    <property type="entry name" value="Ig_3"/>
    <property type="match status" value="3"/>
</dbReference>
<dbReference type="GO" id="GO:0005886">
    <property type="term" value="C:plasma membrane"/>
    <property type="evidence" value="ECO:0007669"/>
    <property type="project" value="UniProtKB-SubCell"/>
</dbReference>
<evidence type="ECO:0000313" key="17">
    <source>
        <dbReference type="Ensembl" id="ENSEBUP00000013446.1"/>
    </source>
</evidence>
<feature type="domain" description="Fibronectin type-III" evidence="16">
    <location>
        <begin position="1222"/>
        <end position="1317"/>
    </location>
</feature>
<keyword evidence="11" id="KW-0449">Lipoprotein</keyword>
<dbReference type="InterPro" id="IPR013098">
    <property type="entry name" value="Ig_I-set"/>
</dbReference>
<evidence type="ECO:0000256" key="5">
    <source>
        <dbReference type="ARBA" id="ARBA00022729"/>
    </source>
</evidence>
<evidence type="ECO:0000256" key="8">
    <source>
        <dbReference type="ARBA" id="ARBA00023136"/>
    </source>
</evidence>
<dbReference type="GO" id="GO:0007420">
    <property type="term" value="P:brain development"/>
    <property type="evidence" value="ECO:0007669"/>
    <property type="project" value="TreeGrafter"/>
</dbReference>
<dbReference type="FunFam" id="2.60.40.10:FF:000047">
    <property type="entry name" value="Contactin 1"/>
    <property type="match status" value="1"/>
</dbReference>
<feature type="domain" description="Ig-like" evidence="15">
    <location>
        <begin position="815"/>
        <end position="905"/>
    </location>
</feature>
<dbReference type="GeneTree" id="ENSGT00940000155915"/>
<dbReference type="FunFam" id="2.60.40.10:FF:000032">
    <property type="entry name" value="palladin isoform X1"/>
    <property type="match status" value="1"/>
</dbReference>
<feature type="compositionally biased region" description="Basic residues" evidence="13">
    <location>
        <begin position="383"/>
        <end position="397"/>
    </location>
</feature>
<evidence type="ECO:0000256" key="14">
    <source>
        <dbReference type="SAM" id="SignalP"/>
    </source>
</evidence>
<evidence type="ECO:0000256" key="6">
    <source>
        <dbReference type="ARBA" id="ARBA00022737"/>
    </source>
</evidence>
<feature type="domain" description="Ig-like" evidence="15">
    <location>
        <begin position="633"/>
        <end position="720"/>
    </location>
</feature>
<keyword evidence="18" id="KW-1185">Reference proteome</keyword>
<dbReference type="InterPro" id="IPR003599">
    <property type="entry name" value="Ig_sub"/>
</dbReference>
<dbReference type="FunFam" id="2.60.40.10:FF:000064">
    <property type="entry name" value="Contactin 1"/>
    <property type="match status" value="1"/>
</dbReference>
<keyword evidence="6" id="KW-0677">Repeat</keyword>
<dbReference type="GO" id="GO:0007411">
    <property type="term" value="P:axon guidance"/>
    <property type="evidence" value="ECO:0007669"/>
    <property type="project" value="TreeGrafter"/>
</dbReference>
<dbReference type="SUPFAM" id="SSF49265">
    <property type="entry name" value="Fibronectin type III"/>
    <property type="match status" value="2"/>
</dbReference>
<dbReference type="Ensembl" id="ENSEBUT00000013977.1">
    <property type="protein sequence ID" value="ENSEBUP00000013401.1"/>
    <property type="gene ID" value="ENSEBUG00000008462.1"/>
</dbReference>
<accession>A0A8C4WVH9</accession>
<dbReference type="FunFam" id="2.60.40.10:FF:000054">
    <property type="entry name" value="Contactin 1"/>
    <property type="match status" value="1"/>
</dbReference>
<evidence type="ECO:0000256" key="11">
    <source>
        <dbReference type="ARBA" id="ARBA00023288"/>
    </source>
</evidence>
<feature type="chain" id="PRO_5044680644" evidence="14">
    <location>
        <begin position="19"/>
        <end position="1449"/>
    </location>
</feature>
<feature type="domain" description="Ig-like" evidence="15">
    <location>
        <begin position="523"/>
        <end position="617"/>
    </location>
</feature>
<dbReference type="InterPro" id="IPR007110">
    <property type="entry name" value="Ig-like_dom"/>
</dbReference>
<dbReference type="PROSITE" id="PS50835">
    <property type="entry name" value="IG_LIKE"/>
    <property type="match status" value="6"/>
</dbReference>
<proteinExistence type="inferred from homology"/>
<dbReference type="InterPro" id="IPR036116">
    <property type="entry name" value="FN3_sf"/>
</dbReference>
<dbReference type="PANTHER" id="PTHR44170">
    <property type="entry name" value="PROTEIN SIDEKICK"/>
    <property type="match status" value="1"/>
</dbReference>
<evidence type="ECO:0000256" key="4">
    <source>
        <dbReference type="ARBA" id="ARBA00022622"/>
    </source>
</evidence>
<keyword evidence="4" id="KW-0336">GPI-anchor</keyword>
<dbReference type="FunFam" id="2.60.40.10:FF:000005">
    <property type="entry name" value="Neuronal cell adhesion molecule"/>
    <property type="match status" value="1"/>
</dbReference>
<feature type="region of interest" description="Disordered" evidence="13">
    <location>
        <begin position="954"/>
        <end position="979"/>
    </location>
</feature>
<feature type="compositionally biased region" description="Low complexity" evidence="13">
    <location>
        <begin position="23"/>
        <end position="59"/>
    </location>
</feature>
<dbReference type="Ensembl" id="ENSEBUT00000014060.1">
    <property type="protein sequence ID" value="ENSEBUP00000013484.1"/>
    <property type="gene ID" value="ENSEBUG00000008462.1"/>
</dbReference>
<evidence type="ECO:0000256" key="7">
    <source>
        <dbReference type="ARBA" id="ARBA00022889"/>
    </source>
</evidence>
<evidence type="ECO:0000256" key="13">
    <source>
        <dbReference type="SAM" id="MobiDB-lite"/>
    </source>
</evidence>
<dbReference type="SMART" id="SM00060">
    <property type="entry name" value="FN3"/>
    <property type="match status" value="4"/>
</dbReference>
<feature type="domain" description="Ig-like" evidence="15">
    <location>
        <begin position="907"/>
        <end position="1007"/>
    </location>
</feature>
<evidence type="ECO:0000256" key="10">
    <source>
        <dbReference type="ARBA" id="ARBA00023180"/>
    </source>
</evidence>
<feature type="region of interest" description="Disordered" evidence="13">
    <location>
        <begin position="20"/>
        <end position="301"/>
    </location>
</feature>
<feature type="region of interest" description="Disordered" evidence="13">
    <location>
        <begin position="1102"/>
        <end position="1130"/>
    </location>
</feature>
<reference evidence="17" key="1">
    <citation type="submission" date="2025-05" db="UniProtKB">
        <authorList>
            <consortium name="Ensembl"/>
        </authorList>
    </citation>
    <scope>IDENTIFICATION</scope>
</reference>
<dbReference type="PANTHER" id="PTHR44170:SF58">
    <property type="entry name" value="PROTEIN TURTLE HOMOLOG A-LIKE ISOFORM X1"/>
    <property type="match status" value="1"/>
</dbReference>
<keyword evidence="5 14" id="KW-0732">Signal</keyword>
<evidence type="ECO:0000256" key="2">
    <source>
        <dbReference type="ARBA" id="ARBA00009812"/>
    </source>
</evidence>
<dbReference type="CDD" id="cd00063">
    <property type="entry name" value="FN3"/>
    <property type="match status" value="4"/>
</dbReference>
<evidence type="ECO:0000256" key="1">
    <source>
        <dbReference type="ARBA" id="ARBA00004609"/>
    </source>
</evidence>
<dbReference type="FunFam" id="2.60.40.10:FF:000035">
    <property type="entry name" value="Contactin 1"/>
    <property type="match status" value="1"/>
</dbReference>
<name>A0A8C4WVH9_EPTBU</name>
<feature type="compositionally biased region" description="Basic and acidic residues" evidence="13">
    <location>
        <begin position="954"/>
        <end position="968"/>
    </location>
</feature>
<evidence type="ECO:0000259" key="15">
    <source>
        <dbReference type="PROSITE" id="PS50835"/>
    </source>
</evidence>
<dbReference type="Gene3D" id="2.60.40.10">
    <property type="entry name" value="Immunoglobulins"/>
    <property type="match status" value="10"/>
</dbReference>
<dbReference type="InterPro" id="IPR003961">
    <property type="entry name" value="FN3_dom"/>
</dbReference>
<dbReference type="InterPro" id="IPR036179">
    <property type="entry name" value="Ig-like_dom_sf"/>
</dbReference>
<dbReference type="Pfam" id="PF07679">
    <property type="entry name" value="I-set"/>
    <property type="match status" value="2"/>
</dbReference>
<feature type="compositionally biased region" description="Pro residues" evidence="13">
    <location>
        <begin position="148"/>
        <end position="177"/>
    </location>
</feature>
<dbReference type="SMART" id="SM00409">
    <property type="entry name" value="IG"/>
    <property type="match status" value="6"/>
</dbReference>
<evidence type="ECO:0000256" key="3">
    <source>
        <dbReference type="ARBA" id="ARBA00022475"/>
    </source>
</evidence>
<dbReference type="GO" id="GO:0098552">
    <property type="term" value="C:side of membrane"/>
    <property type="evidence" value="ECO:0007669"/>
    <property type="project" value="UniProtKB-KW"/>
</dbReference>
<comment type="similarity">
    <text evidence="2">Belongs to the immunoglobulin superfamily. Contactin family.</text>
</comment>
<keyword evidence="10" id="KW-0325">Glycoprotein</keyword>
<evidence type="ECO:0000256" key="12">
    <source>
        <dbReference type="ARBA" id="ARBA00023319"/>
    </source>
</evidence>
<feature type="region of interest" description="Disordered" evidence="13">
    <location>
        <begin position="376"/>
        <end position="412"/>
    </location>
</feature>
<feature type="domain" description="Ig-like" evidence="15">
    <location>
        <begin position="430"/>
        <end position="518"/>
    </location>
</feature>
<sequence length="1449" mass="158714">MRFSLIFLLFLAVYLIEARRGSSRGSSRSPSRSSTPSRRGGVSRFPSRTSSPRRPGAGSSRKRFPFGKRDKDKVQTGASKPERVVPNPPVSRFDQNNRGQPGKGTFPHGASNPRQPPPYGAQNPNQPPLHGAPNPLHPPPQYGVGNPVHPPPHGGSNPAHPPPYGAHNPAYPPPLPPHGASNPVHPPPHGGSNPVHPPPHGAHNPAYPPPPPPHGASNPVRPPPYGGSNPVHPPPYGAHNPAYPPPPPPYGASNPVRPPPPPAYGFNPGYGGPNPAYQPARSGFNPSYSGSQPGYRPIAPGTNSFAQGYNYGAHQPGYSSGWGGHAYGSQGYGGGFPGFMGHKTGSNRFGINPMYLLPLVPFLTYKLGSKLHSGNNYPSNSFNHHHHHYHHHHHRGPGSRDQRPGTADSQYPVDANATYFNPEDMEPFGPIFVEQPEDTIHPEVSLEKVTLNCKAYGKPAPSYRWTLNQEMLNISGNYSLIGGKLVISNPNKLHHEGTYQCMATNTFGTLLSKEAVLGFGYLDTFFKMKRSPVELKRNQALVFLCYPPDHYPDVEYQWLFNDFPMVVKTDERRFVSQKTGDLYIARVLPSDAGSYACLVRSVLGRNSTSSNVQSAFTSLTIIHEEKEMAKYAPTLRVTLPMKTEVFHGQTLQLECFALGNPTPHITWKRRDKPLASRARLLSGGAVLEIPDVQLEDEGLYTCTASNSMGSQMTNGEVVVNVRPTWVQEIFSVMVSIGENFTWECEATGTPAPSHVWLKNGVPFDPKDDNITVGSDGMLNFKSLALSDSGMYQCIAENLHGKAYTNAELRVLAIAPEFSTDPASKIILAARGGEVVLRCLARAAPQPTIKWSRHAEMLTSSQGRRKVVDDGSLIIANLTDADEGSYTCFAENYLGKDKNVYTLKLKSPTLITEHPQNSSVDVGGKVTLRCKAWHDPSLGISFVWMLNGWFYGEGDKPRRSREKTRPGHDRKSKREKSSGDLTITNVQLSHAGVYTCLARTMADEKAVLAHLLVRGPPDPPENVTIDSITSSSATISWQPGSNNHSPVMKYTVQARSDIRPNWTEVDMDNIIEGDSSQVTIDNLKPWLEYQFRVKATNVLGMGEASLPSKPQRTSAAPPKVSPSDLSGGGGKPGQLVITWTLLPQEEHAGPSLGYLIYYRSNETHPWRKIELLDMKEGHHIVYNASEEFYKPFEVKISAFNSEGKSPFSQIHIIHSAEEEPNVAPHDVKARAISAKEVEVSWMPVAAENVSGQIQGYEVHWQMDKGGKGSDKQEQGHSFIISELQPNTQYSMDVRVYNKAGVGPPSHSTIVTTRKTPPSQAPNITEYKQERGQLTLSWLPVEAMENESAVLGYKVLYMVGDMRHSQWETLQTNKTRVTLPLGILLHTIVKVYAVSDGGDGAKSTFEPASYSEKVYQANNAFNRGLPLQPLHFTAFLAVAIATLLVASPGII</sequence>
<comment type="subcellular location">
    <subcellularLocation>
        <location evidence="1">Cell membrane</location>
        <topology evidence="1">Lipid-anchor</topology>
        <topology evidence="1">GPI-anchor</topology>
    </subcellularLocation>
</comment>
<feature type="domain" description="Fibronectin type-III" evidence="16">
    <location>
        <begin position="1018"/>
        <end position="1115"/>
    </location>
</feature>
<dbReference type="InterPro" id="IPR013783">
    <property type="entry name" value="Ig-like_fold"/>
</dbReference>
<dbReference type="SUPFAM" id="SSF48726">
    <property type="entry name" value="Immunoglobulin"/>
    <property type="match status" value="6"/>
</dbReference>
<keyword evidence="9" id="KW-1015">Disulfide bond</keyword>
<evidence type="ECO:0000259" key="16">
    <source>
        <dbReference type="PROSITE" id="PS50853"/>
    </source>
</evidence>
<feature type="signal peptide" evidence="14">
    <location>
        <begin position="1"/>
        <end position="18"/>
    </location>
</feature>
<dbReference type="Proteomes" id="UP000694388">
    <property type="component" value="Unplaced"/>
</dbReference>
<dbReference type="FunFam" id="2.60.40.10:FF:000004">
    <property type="entry name" value="DCC isoform 1"/>
    <property type="match status" value="1"/>
</dbReference>
<dbReference type="InterPro" id="IPR003598">
    <property type="entry name" value="Ig_sub2"/>
</dbReference>
<dbReference type="PROSITE" id="PS50853">
    <property type="entry name" value="FN3"/>
    <property type="match status" value="3"/>
</dbReference>
<dbReference type="FunFam" id="2.60.40.10:FF:000052">
    <property type="entry name" value="Contactin 1"/>
    <property type="match status" value="1"/>
</dbReference>
<dbReference type="GO" id="GO:0030424">
    <property type="term" value="C:axon"/>
    <property type="evidence" value="ECO:0007669"/>
    <property type="project" value="TreeGrafter"/>
</dbReference>
<protein>
    <submittedName>
        <fullName evidence="17">Contactin 1</fullName>
    </submittedName>
</protein>
<keyword evidence="12" id="KW-0393">Immunoglobulin domain</keyword>
<feature type="compositionally biased region" description="Pro residues" evidence="13">
    <location>
        <begin position="184"/>
        <end position="263"/>
    </location>
</feature>
<keyword evidence="7" id="KW-0130">Cell adhesion</keyword>
<dbReference type="Ensembl" id="ENSEBUT00000014022.1">
    <property type="protein sequence ID" value="ENSEBUP00000013446.1"/>
    <property type="gene ID" value="ENSEBUG00000008462.1"/>
</dbReference>
<dbReference type="SMART" id="SM00408">
    <property type="entry name" value="IGc2"/>
    <property type="match status" value="6"/>
</dbReference>
<dbReference type="GO" id="GO:0098632">
    <property type="term" value="F:cell-cell adhesion mediator activity"/>
    <property type="evidence" value="ECO:0007669"/>
    <property type="project" value="TreeGrafter"/>
</dbReference>
<feature type="domain" description="Fibronectin type-III" evidence="16">
    <location>
        <begin position="1120"/>
        <end position="1217"/>
    </location>
</feature>
<keyword evidence="8" id="KW-0472">Membrane</keyword>
<dbReference type="Pfam" id="PF00041">
    <property type="entry name" value="fn3"/>
    <property type="match status" value="2"/>
</dbReference>
<feature type="domain" description="Ig-like" evidence="15">
    <location>
        <begin position="723"/>
        <end position="809"/>
    </location>
</feature>
<organism evidence="17 18">
    <name type="scientific">Eptatretus burgeri</name>
    <name type="common">Inshore hagfish</name>
    <dbReference type="NCBI Taxonomy" id="7764"/>
    <lineage>
        <taxon>Eukaryota</taxon>
        <taxon>Metazoa</taxon>
        <taxon>Chordata</taxon>
        <taxon>Craniata</taxon>
        <taxon>Vertebrata</taxon>
        <taxon>Cyclostomata</taxon>
        <taxon>Myxini</taxon>
        <taxon>Myxiniformes</taxon>
        <taxon>Myxinidae</taxon>
        <taxon>Eptatretinae</taxon>
        <taxon>Eptatretus</taxon>
    </lineage>
</organism>
<keyword evidence="3" id="KW-1003">Cell membrane</keyword>